<gene>
    <name evidence="2" type="ORF">PO878_08805</name>
</gene>
<keyword evidence="1" id="KW-0732">Signal</keyword>
<dbReference type="PROSITE" id="PS51257">
    <property type="entry name" value="PROKAR_LIPOPROTEIN"/>
    <property type="match status" value="1"/>
</dbReference>
<evidence type="ECO:0000256" key="1">
    <source>
        <dbReference type="SAM" id="SignalP"/>
    </source>
</evidence>
<sequence length="146" mass="14558">MRRSPLVALAVAALVVCTLAGCGDDGDASSSSTTTDQAVPTDAATELVVCAPLASLNGIFVDLNDVATGSAEGRAAADATLSSALDQLEEVVPERSEEVQGAIDTLRDVSFQEPDGPDVPSDEEADAALATLVDELGGPCGQLGGG</sequence>
<reference evidence="2" key="1">
    <citation type="submission" date="2023-01" db="EMBL/GenBank/DDBJ databases">
        <title>The diversity of Class Acidimicrobiia in South China Sea sediment environments and the proposal of Iamia marina sp. nov., a novel species of the genus Iamia.</title>
        <authorList>
            <person name="He Y."/>
            <person name="Tian X."/>
        </authorList>
    </citation>
    <scope>NUCLEOTIDE SEQUENCE</scope>
    <source>
        <strain evidence="2">DSM 19957</strain>
    </source>
</reference>
<evidence type="ECO:0008006" key="4">
    <source>
        <dbReference type="Google" id="ProtNLM"/>
    </source>
</evidence>
<protein>
    <recommendedName>
        <fullName evidence="4">Secreted protein</fullName>
    </recommendedName>
</protein>
<proteinExistence type="predicted"/>
<name>A0AAE9YCR9_9ACTN</name>
<dbReference type="AlphaFoldDB" id="A0AAE9YCR9"/>
<evidence type="ECO:0000313" key="2">
    <source>
        <dbReference type="EMBL" id="WCO68823.1"/>
    </source>
</evidence>
<feature type="chain" id="PRO_5041940293" description="Secreted protein" evidence="1">
    <location>
        <begin position="21"/>
        <end position="146"/>
    </location>
</feature>
<keyword evidence="3" id="KW-1185">Reference proteome</keyword>
<dbReference type="Proteomes" id="UP001216390">
    <property type="component" value="Chromosome"/>
</dbReference>
<accession>A0AAE9YCR9</accession>
<evidence type="ECO:0000313" key="3">
    <source>
        <dbReference type="Proteomes" id="UP001216390"/>
    </source>
</evidence>
<feature type="signal peptide" evidence="1">
    <location>
        <begin position="1"/>
        <end position="20"/>
    </location>
</feature>
<dbReference type="KEGG" id="ima:PO878_08805"/>
<dbReference type="RefSeq" id="WP_272738338.1">
    <property type="nucleotide sequence ID" value="NZ_CP116942.1"/>
</dbReference>
<organism evidence="2 3">
    <name type="scientific">Iamia majanohamensis</name>
    <dbReference type="NCBI Taxonomy" id="467976"/>
    <lineage>
        <taxon>Bacteria</taxon>
        <taxon>Bacillati</taxon>
        <taxon>Actinomycetota</taxon>
        <taxon>Acidimicrobiia</taxon>
        <taxon>Acidimicrobiales</taxon>
        <taxon>Iamiaceae</taxon>
        <taxon>Iamia</taxon>
    </lineage>
</organism>
<dbReference type="EMBL" id="CP116942">
    <property type="protein sequence ID" value="WCO68823.1"/>
    <property type="molecule type" value="Genomic_DNA"/>
</dbReference>